<evidence type="ECO:0000256" key="1">
    <source>
        <dbReference type="SAM" id="MobiDB-lite"/>
    </source>
</evidence>
<keyword evidence="4" id="KW-1185">Reference proteome</keyword>
<accession>A0A4U6UIN2</accession>
<dbReference type="AlphaFoldDB" id="A0A4U6UIN2"/>
<protein>
    <submittedName>
        <fullName evidence="3">Uncharacterized protein</fullName>
    </submittedName>
</protein>
<feature type="signal peptide" evidence="2">
    <location>
        <begin position="1"/>
        <end position="33"/>
    </location>
</feature>
<evidence type="ECO:0000313" key="3">
    <source>
        <dbReference type="EMBL" id="TKW13659.1"/>
    </source>
</evidence>
<keyword evidence="2" id="KW-0732">Signal</keyword>
<proteinExistence type="predicted"/>
<organism evidence="3 4">
    <name type="scientific">Setaria viridis</name>
    <name type="common">Green bristlegrass</name>
    <name type="synonym">Setaria italica subsp. viridis</name>
    <dbReference type="NCBI Taxonomy" id="4556"/>
    <lineage>
        <taxon>Eukaryota</taxon>
        <taxon>Viridiplantae</taxon>
        <taxon>Streptophyta</taxon>
        <taxon>Embryophyta</taxon>
        <taxon>Tracheophyta</taxon>
        <taxon>Spermatophyta</taxon>
        <taxon>Magnoliopsida</taxon>
        <taxon>Liliopsida</taxon>
        <taxon>Poales</taxon>
        <taxon>Poaceae</taxon>
        <taxon>PACMAD clade</taxon>
        <taxon>Panicoideae</taxon>
        <taxon>Panicodae</taxon>
        <taxon>Paniceae</taxon>
        <taxon>Cenchrinae</taxon>
        <taxon>Setaria</taxon>
    </lineage>
</organism>
<name>A0A4U6UIN2_SETVI</name>
<evidence type="ECO:0000313" key="4">
    <source>
        <dbReference type="Proteomes" id="UP000298652"/>
    </source>
</evidence>
<dbReference type="Gramene" id="TKW13659">
    <property type="protein sequence ID" value="TKW13659"/>
    <property type="gene ID" value="SEVIR_5G115800v2"/>
</dbReference>
<dbReference type="PROSITE" id="PS51257">
    <property type="entry name" value="PROKAR_LIPOPROTEIN"/>
    <property type="match status" value="1"/>
</dbReference>
<feature type="chain" id="PRO_5020911352" evidence="2">
    <location>
        <begin position="34"/>
        <end position="81"/>
    </location>
</feature>
<evidence type="ECO:0000256" key="2">
    <source>
        <dbReference type="SAM" id="SignalP"/>
    </source>
</evidence>
<dbReference type="Proteomes" id="UP000298652">
    <property type="component" value="Chromosome 5"/>
</dbReference>
<feature type="compositionally biased region" description="Pro residues" evidence="1">
    <location>
        <begin position="55"/>
        <end position="65"/>
    </location>
</feature>
<feature type="region of interest" description="Disordered" evidence="1">
    <location>
        <begin position="51"/>
        <end position="81"/>
    </location>
</feature>
<sequence length="81" mass="8389">MIMACARTRTMSQQVMIALLLVLISCPNGSAEARTSSGDLADVLHHGARKLLGRPAPPPPAPASRPPYSASVVLPPPPPAI</sequence>
<reference evidence="3" key="1">
    <citation type="submission" date="2019-03" db="EMBL/GenBank/DDBJ databases">
        <title>WGS assembly of Setaria viridis.</title>
        <authorList>
            <person name="Huang P."/>
            <person name="Jenkins J."/>
            <person name="Grimwood J."/>
            <person name="Barry K."/>
            <person name="Healey A."/>
            <person name="Mamidi S."/>
            <person name="Sreedasyam A."/>
            <person name="Shu S."/>
            <person name="Feldman M."/>
            <person name="Wu J."/>
            <person name="Yu Y."/>
            <person name="Chen C."/>
            <person name="Johnson J."/>
            <person name="Rokhsar D."/>
            <person name="Baxter I."/>
            <person name="Schmutz J."/>
            <person name="Brutnell T."/>
            <person name="Kellogg E."/>
        </authorList>
    </citation>
    <scope>NUCLEOTIDE SEQUENCE [LARGE SCALE GENOMIC DNA]</scope>
</reference>
<dbReference type="EMBL" id="CM016556">
    <property type="protein sequence ID" value="TKW13659.1"/>
    <property type="molecule type" value="Genomic_DNA"/>
</dbReference>
<gene>
    <name evidence="3" type="ORF">SEVIR_5G115800v2</name>
</gene>